<protein>
    <submittedName>
        <fullName evidence="1">Uncharacterized protein</fullName>
    </submittedName>
</protein>
<dbReference type="EMBL" id="JARQZJ010000033">
    <property type="protein sequence ID" value="KAK9875240.1"/>
    <property type="molecule type" value="Genomic_DNA"/>
</dbReference>
<reference evidence="1 2" key="1">
    <citation type="submission" date="2023-03" db="EMBL/GenBank/DDBJ databases">
        <title>Genome insight into feeding habits of ladybird beetles.</title>
        <authorList>
            <person name="Li H.-S."/>
            <person name="Huang Y.-H."/>
            <person name="Pang H."/>
        </authorList>
    </citation>
    <scope>NUCLEOTIDE SEQUENCE [LARGE SCALE GENOMIC DNA]</scope>
    <source>
        <strain evidence="1">SYSU_2023b</strain>
        <tissue evidence="1">Whole body</tissue>
    </source>
</reference>
<organism evidence="1 2">
    <name type="scientific">Henosepilachna vigintioctopunctata</name>
    <dbReference type="NCBI Taxonomy" id="420089"/>
    <lineage>
        <taxon>Eukaryota</taxon>
        <taxon>Metazoa</taxon>
        <taxon>Ecdysozoa</taxon>
        <taxon>Arthropoda</taxon>
        <taxon>Hexapoda</taxon>
        <taxon>Insecta</taxon>
        <taxon>Pterygota</taxon>
        <taxon>Neoptera</taxon>
        <taxon>Endopterygota</taxon>
        <taxon>Coleoptera</taxon>
        <taxon>Polyphaga</taxon>
        <taxon>Cucujiformia</taxon>
        <taxon>Coccinelloidea</taxon>
        <taxon>Coccinellidae</taxon>
        <taxon>Epilachninae</taxon>
        <taxon>Epilachnini</taxon>
        <taxon>Henosepilachna</taxon>
    </lineage>
</organism>
<name>A0AAW1U550_9CUCU</name>
<evidence type="ECO:0000313" key="2">
    <source>
        <dbReference type="Proteomes" id="UP001431783"/>
    </source>
</evidence>
<keyword evidence="2" id="KW-1185">Reference proteome</keyword>
<comment type="caution">
    <text evidence="1">The sequence shown here is derived from an EMBL/GenBank/DDBJ whole genome shotgun (WGS) entry which is preliminary data.</text>
</comment>
<dbReference type="Proteomes" id="UP001431783">
    <property type="component" value="Unassembled WGS sequence"/>
</dbReference>
<gene>
    <name evidence="1" type="ORF">WA026_007635</name>
</gene>
<sequence>MGICYGKFTPMEENRHLLFDGGGWRSEKLLERIDVASGFPNALANQLVLRGLGSSDLHSSFTCQASNNNMSLLLQSTTKIEMHYSEHQLDSNACNFYVLSPQQNVVTPLTEAFLARDRTLEINRPNDEVTYAELALVRPSTLDTKNDLNKFGSLRRRMTKQFTHK</sequence>
<dbReference type="AlphaFoldDB" id="A0AAW1U550"/>
<evidence type="ECO:0000313" key="1">
    <source>
        <dbReference type="EMBL" id="KAK9875240.1"/>
    </source>
</evidence>
<accession>A0AAW1U550</accession>
<proteinExistence type="predicted"/>